<organism evidence="2 3">
    <name type="scientific">Brassica oleracea var. oleracea</name>
    <dbReference type="NCBI Taxonomy" id="109376"/>
    <lineage>
        <taxon>Eukaryota</taxon>
        <taxon>Viridiplantae</taxon>
        <taxon>Streptophyta</taxon>
        <taxon>Embryophyta</taxon>
        <taxon>Tracheophyta</taxon>
        <taxon>Spermatophyta</taxon>
        <taxon>Magnoliopsida</taxon>
        <taxon>eudicotyledons</taxon>
        <taxon>Gunneridae</taxon>
        <taxon>Pentapetalae</taxon>
        <taxon>rosids</taxon>
        <taxon>malvids</taxon>
        <taxon>Brassicales</taxon>
        <taxon>Brassicaceae</taxon>
        <taxon>Brassiceae</taxon>
        <taxon>Brassica</taxon>
    </lineage>
</organism>
<protein>
    <submittedName>
        <fullName evidence="2">Uncharacterized protein</fullName>
    </submittedName>
</protein>
<dbReference type="Gramene" id="Bo00883s020.1">
    <property type="protein sequence ID" value="Bo00883s020.1"/>
    <property type="gene ID" value="Bo00883s020"/>
</dbReference>
<proteinExistence type="predicted"/>
<feature type="signal peptide" evidence="1">
    <location>
        <begin position="1"/>
        <end position="22"/>
    </location>
</feature>
<dbReference type="HOGENOM" id="CLU_2981861_0_0_1"/>
<evidence type="ECO:0000313" key="3">
    <source>
        <dbReference type="Proteomes" id="UP000032141"/>
    </source>
</evidence>
<keyword evidence="1" id="KW-0732">Signal</keyword>
<dbReference type="EnsemblPlants" id="Bo00883s020.1">
    <property type="protein sequence ID" value="Bo00883s020.1"/>
    <property type="gene ID" value="Bo00883s020"/>
</dbReference>
<evidence type="ECO:0000256" key="1">
    <source>
        <dbReference type="SAM" id="SignalP"/>
    </source>
</evidence>
<dbReference type="Proteomes" id="UP000032141">
    <property type="component" value="Unassembled WGS sequence"/>
</dbReference>
<accession>A0A0D2ZRW6</accession>
<name>A0A0D2ZRW6_BRAOL</name>
<evidence type="ECO:0000313" key="2">
    <source>
        <dbReference type="EnsemblPlants" id="Bo00883s020.1"/>
    </source>
</evidence>
<keyword evidence="3" id="KW-1185">Reference proteome</keyword>
<reference evidence="2" key="1">
    <citation type="journal article" date="2014" name="Genome Biol.">
        <title>Transcriptome and methylome profiling reveals relics of genome dominance in the mesopolyploid Brassica oleracea.</title>
        <authorList>
            <person name="Parkin I.A."/>
            <person name="Koh C."/>
            <person name="Tang H."/>
            <person name="Robinson S.J."/>
            <person name="Kagale S."/>
            <person name="Clarke W.E."/>
            <person name="Town C.D."/>
            <person name="Nixon J."/>
            <person name="Krishnakumar V."/>
            <person name="Bidwell S.L."/>
            <person name="Denoeud F."/>
            <person name="Belcram H."/>
            <person name="Links M.G."/>
            <person name="Just J."/>
            <person name="Clarke C."/>
            <person name="Bender T."/>
            <person name="Huebert T."/>
            <person name="Mason A.S."/>
            <person name="Pires J.C."/>
            <person name="Barker G."/>
            <person name="Moore J."/>
            <person name="Walley P.G."/>
            <person name="Manoli S."/>
            <person name="Batley J."/>
            <person name="Edwards D."/>
            <person name="Nelson M.N."/>
            <person name="Wang X."/>
            <person name="Paterson A.H."/>
            <person name="King G."/>
            <person name="Bancroft I."/>
            <person name="Chalhoub B."/>
            <person name="Sharpe A.G."/>
        </authorList>
    </citation>
    <scope>NUCLEOTIDE SEQUENCE [LARGE SCALE GENOMIC DNA]</scope>
    <source>
        <strain evidence="2">cv. TO1000</strain>
    </source>
</reference>
<dbReference type="AlphaFoldDB" id="A0A0D2ZRW6"/>
<reference evidence="2" key="2">
    <citation type="submission" date="2015-06" db="UniProtKB">
        <authorList>
            <consortium name="EnsemblPlants"/>
        </authorList>
    </citation>
    <scope>IDENTIFICATION</scope>
</reference>
<feature type="chain" id="PRO_5002256158" evidence="1">
    <location>
        <begin position="23"/>
        <end position="58"/>
    </location>
</feature>
<sequence length="58" mass="6845">MIAHGSLILVLLFTSPLMEAFSQPTKVVTLVMFKWEIKEEARLLERRMLYLHETLDVR</sequence>